<evidence type="ECO:0000256" key="11">
    <source>
        <dbReference type="ARBA" id="ARBA00025198"/>
    </source>
</evidence>
<evidence type="ECO:0000313" key="16">
    <source>
        <dbReference type="EMBL" id="TCL63023.1"/>
    </source>
</evidence>
<keyword evidence="4 13" id="KW-0138">CF(0)</keyword>
<keyword evidence="2 13" id="KW-0813">Transport</keyword>
<dbReference type="InterPro" id="IPR028987">
    <property type="entry name" value="ATP_synth_B-like_membr_sf"/>
</dbReference>
<dbReference type="GO" id="GO:0012505">
    <property type="term" value="C:endomembrane system"/>
    <property type="evidence" value="ECO:0007669"/>
    <property type="project" value="UniProtKB-SubCell"/>
</dbReference>
<keyword evidence="15" id="KW-0175">Coiled coil</keyword>
<evidence type="ECO:0000256" key="13">
    <source>
        <dbReference type="HAMAP-Rule" id="MF_01398"/>
    </source>
</evidence>
<comment type="function">
    <text evidence="13">Component of the F(0) channel, it forms part of the peripheral stalk, linking F(1) to F(0).</text>
</comment>
<keyword evidence="9 13" id="KW-0472">Membrane</keyword>
<dbReference type="GO" id="GO:0046933">
    <property type="term" value="F:proton-transporting ATP synthase activity, rotational mechanism"/>
    <property type="evidence" value="ECO:0007669"/>
    <property type="project" value="UniProtKB-UniRule"/>
</dbReference>
<evidence type="ECO:0000256" key="9">
    <source>
        <dbReference type="ARBA" id="ARBA00023136"/>
    </source>
</evidence>
<dbReference type="NCBIfam" id="TIGR01144">
    <property type="entry name" value="ATP_synt_b"/>
    <property type="match status" value="1"/>
</dbReference>
<dbReference type="HAMAP" id="MF_01398">
    <property type="entry name" value="ATP_synth_b_bprime"/>
    <property type="match status" value="1"/>
</dbReference>
<comment type="subcellular location">
    <subcellularLocation>
        <location evidence="13">Cell membrane</location>
        <topology evidence="13">Single-pass membrane protein</topology>
    </subcellularLocation>
    <subcellularLocation>
        <location evidence="12">Endomembrane system</location>
        <topology evidence="12">Single-pass membrane protein</topology>
    </subcellularLocation>
</comment>
<dbReference type="SUPFAM" id="SSF81573">
    <property type="entry name" value="F1F0 ATP synthase subunit B, membrane domain"/>
    <property type="match status" value="1"/>
</dbReference>
<name>A0A4R1RB66_HYDET</name>
<evidence type="ECO:0000256" key="2">
    <source>
        <dbReference type="ARBA" id="ARBA00022448"/>
    </source>
</evidence>
<evidence type="ECO:0000256" key="10">
    <source>
        <dbReference type="ARBA" id="ARBA00023310"/>
    </source>
</evidence>
<protein>
    <recommendedName>
        <fullName evidence="13">ATP synthase subunit b</fullName>
    </recommendedName>
    <alternativeName>
        <fullName evidence="13">ATP synthase F(0) sector subunit b</fullName>
    </alternativeName>
    <alternativeName>
        <fullName evidence="13">ATPase subunit I</fullName>
    </alternativeName>
    <alternativeName>
        <fullName evidence="13">F-type ATPase subunit b</fullName>
        <shortName evidence="13">F-ATPase subunit b</shortName>
    </alternativeName>
</protein>
<evidence type="ECO:0000256" key="12">
    <source>
        <dbReference type="ARBA" id="ARBA00037847"/>
    </source>
</evidence>
<comment type="similarity">
    <text evidence="1 13 14">Belongs to the ATPase B chain family.</text>
</comment>
<comment type="caution">
    <text evidence="16">The sequence shown here is derived from an EMBL/GenBank/DDBJ whole genome shotgun (WGS) entry which is preliminary data.</text>
</comment>
<dbReference type="RefSeq" id="WP_132015489.1">
    <property type="nucleotide sequence ID" value="NZ_SLUN01000022.1"/>
</dbReference>
<dbReference type="GO" id="GO:0045259">
    <property type="term" value="C:proton-transporting ATP synthase complex"/>
    <property type="evidence" value="ECO:0007669"/>
    <property type="project" value="UniProtKB-KW"/>
</dbReference>
<dbReference type="OrthoDB" id="5518984at2"/>
<comment type="function">
    <text evidence="11 13">F(1)F(0) ATP synthase produces ATP from ADP in the presence of a proton or sodium gradient. F-type ATPases consist of two structural domains, F(1) containing the extramembraneous catalytic core and F(0) containing the membrane proton channel, linked together by a central stalk and a peripheral stalk. During catalysis, ATP synthesis in the catalytic domain of F(1) is coupled via a rotary mechanism of the central stalk subunits to proton translocation.</text>
</comment>
<gene>
    <name evidence="13" type="primary">atpF</name>
    <name evidence="16" type="ORF">EDC14_102279</name>
</gene>
<feature type="transmembrane region" description="Helical" evidence="13">
    <location>
        <begin position="6"/>
        <end position="27"/>
    </location>
</feature>
<evidence type="ECO:0000256" key="6">
    <source>
        <dbReference type="ARBA" id="ARBA00022781"/>
    </source>
</evidence>
<proteinExistence type="inferred from homology"/>
<reference evidence="16 17" key="1">
    <citation type="submission" date="2019-03" db="EMBL/GenBank/DDBJ databases">
        <title>Genomic Encyclopedia of Type Strains, Phase IV (KMG-IV): sequencing the most valuable type-strain genomes for metagenomic binning, comparative biology and taxonomic classification.</title>
        <authorList>
            <person name="Goeker M."/>
        </authorList>
    </citation>
    <scope>NUCLEOTIDE SEQUENCE [LARGE SCALE GENOMIC DNA]</scope>
    <source>
        <strain evidence="16 17">LX-B</strain>
    </source>
</reference>
<dbReference type="InterPro" id="IPR005864">
    <property type="entry name" value="ATP_synth_F0_bsu_bac"/>
</dbReference>
<dbReference type="Gene3D" id="6.10.250.1580">
    <property type="match status" value="1"/>
</dbReference>
<dbReference type="GO" id="GO:0005886">
    <property type="term" value="C:plasma membrane"/>
    <property type="evidence" value="ECO:0007669"/>
    <property type="project" value="UniProtKB-SubCell"/>
</dbReference>
<evidence type="ECO:0000256" key="5">
    <source>
        <dbReference type="ARBA" id="ARBA00022692"/>
    </source>
</evidence>
<dbReference type="EMBL" id="SLUN01000022">
    <property type="protein sequence ID" value="TCL63023.1"/>
    <property type="molecule type" value="Genomic_DNA"/>
</dbReference>
<evidence type="ECO:0000256" key="4">
    <source>
        <dbReference type="ARBA" id="ARBA00022547"/>
    </source>
</evidence>
<keyword evidence="10 13" id="KW-0066">ATP synthesis</keyword>
<keyword evidence="17" id="KW-1185">Reference proteome</keyword>
<dbReference type="InterPro" id="IPR050059">
    <property type="entry name" value="ATP_synthase_B_chain"/>
</dbReference>
<dbReference type="Proteomes" id="UP000295008">
    <property type="component" value="Unassembled WGS sequence"/>
</dbReference>
<keyword evidence="5 13" id="KW-0812">Transmembrane</keyword>
<evidence type="ECO:0000256" key="8">
    <source>
        <dbReference type="ARBA" id="ARBA00023065"/>
    </source>
</evidence>
<dbReference type="CDD" id="cd06503">
    <property type="entry name" value="ATP-synt_Fo_b"/>
    <property type="match status" value="1"/>
</dbReference>
<evidence type="ECO:0000256" key="1">
    <source>
        <dbReference type="ARBA" id="ARBA00005513"/>
    </source>
</evidence>
<sequence length="170" mass="19487">MEMSLGTFLVMSFNFLVLLVVLTKLLYKPIQGILEERRQKISHDLTEAEKSRHQYEKLSHDAKKTLEDARAEAFQIVERSRVEAEQLKDQILTQARQEAEQLREKNRQEIERAQKQALQDLRQGTVSLALLATEKLIGDRMSKDINDLLIQRVLDQIEKGAANHVNPGGA</sequence>
<accession>A0A4R1RB66</accession>
<organism evidence="16 17">
    <name type="scientific">Hydrogenispora ethanolica</name>
    <dbReference type="NCBI Taxonomy" id="1082276"/>
    <lineage>
        <taxon>Bacteria</taxon>
        <taxon>Bacillati</taxon>
        <taxon>Bacillota</taxon>
        <taxon>Hydrogenispora</taxon>
    </lineage>
</organism>
<evidence type="ECO:0000256" key="15">
    <source>
        <dbReference type="SAM" id="Coils"/>
    </source>
</evidence>
<evidence type="ECO:0000256" key="3">
    <source>
        <dbReference type="ARBA" id="ARBA00022475"/>
    </source>
</evidence>
<dbReference type="PANTHER" id="PTHR33445">
    <property type="entry name" value="ATP SYNTHASE SUBUNIT B', CHLOROPLASTIC"/>
    <property type="match status" value="1"/>
</dbReference>
<evidence type="ECO:0000256" key="7">
    <source>
        <dbReference type="ARBA" id="ARBA00022989"/>
    </source>
</evidence>
<keyword evidence="8 13" id="KW-0406">Ion transport</keyword>
<dbReference type="Pfam" id="PF00430">
    <property type="entry name" value="ATP-synt_B"/>
    <property type="match status" value="1"/>
</dbReference>
<keyword evidence="6 13" id="KW-0375">Hydrogen ion transport</keyword>
<keyword evidence="3 13" id="KW-1003">Cell membrane</keyword>
<comment type="subunit">
    <text evidence="13">F-type ATPases have 2 components, F(1) - the catalytic core - and F(0) - the membrane proton channel. F(1) has five subunits: alpha(3), beta(3), gamma(1), delta(1), epsilon(1). F(0) has three main subunits: a(1), b(2) and c(10-14). The alpha and beta chains form an alternating ring which encloses part of the gamma chain. F(1) is attached to F(0) by a central stalk formed by the gamma and epsilon chains, while a peripheral stalk is formed by the delta and b chains.</text>
</comment>
<dbReference type="InterPro" id="IPR002146">
    <property type="entry name" value="ATP_synth_b/b'su_bac/chlpt"/>
</dbReference>
<evidence type="ECO:0000313" key="17">
    <source>
        <dbReference type="Proteomes" id="UP000295008"/>
    </source>
</evidence>
<evidence type="ECO:0000256" key="14">
    <source>
        <dbReference type="RuleBase" id="RU003848"/>
    </source>
</evidence>
<feature type="coiled-coil region" evidence="15">
    <location>
        <begin position="52"/>
        <end position="119"/>
    </location>
</feature>
<dbReference type="GO" id="GO:0046961">
    <property type="term" value="F:proton-transporting ATPase activity, rotational mechanism"/>
    <property type="evidence" value="ECO:0007669"/>
    <property type="project" value="TreeGrafter"/>
</dbReference>
<keyword evidence="7 13" id="KW-1133">Transmembrane helix</keyword>
<dbReference type="AlphaFoldDB" id="A0A4R1RB66"/>
<dbReference type="PANTHER" id="PTHR33445:SF1">
    <property type="entry name" value="ATP SYNTHASE SUBUNIT B"/>
    <property type="match status" value="1"/>
</dbReference>